<proteinExistence type="predicted"/>
<dbReference type="SUPFAM" id="SSF50494">
    <property type="entry name" value="Trypsin-like serine proteases"/>
    <property type="match status" value="1"/>
</dbReference>
<dbReference type="InterPro" id="IPR009003">
    <property type="entry name" value="Peptidase_S1_PA"/>
</dbReference>
<dbReference type="Proteomes" id="UP000800094">
    <property type="component" value="Unassembled WGS sequence"/>
</dbReference>
<feature type="coiled-coil region" evidence="1">
    <location>
        <begin position="361"/>
        <end position="388"/>
    </location>
</feature>
<dbReference type="EMBL" id="ML987205">
    <property type="protein sequence ID" value="KAF2243559.1"/>
    <property type="molecule type" value="Genomic_DNA"/>
</dbReference>
<dbReference type="AlphaFoldDB" id="A0A6A6I078"/>
<protein>
    <submittedName>
        <fullName evidence="2">Uncharacterized protein</fullName>
    </submittedName>
</protein>
<reference evidence="2" key="1">
    <citation type="journal article" date="2020" name="Stud. Mycol.">
        <title>101 Dothideomycetes genomes: a test case for predicting lifestyles and emergence of pathogens.</title>
        <authorList>
            <person name="Haridas S."/>
            <person name="Albert R."/>
            <person name="Binder M."/>
            <person name="Bloem J."/>
            <person name="Labutti K."/>
            <person name="Salamov A."/>
            <person name="Andreopoulos B."/>
            <person name="Baker S."/>
            <person name="Barry K."/>
            <person name="Bills G."/>
            <person name="Bluhm B."/>
            <person name="Cannon C."/>
            <person name="Castanera R."/>
            <person name="Culley D."/>
            <person name="Daum C."/>
            <person name="Ezra D."/>
            <person name="Gonzalez J."/>
            <person name="Henrissat B."/>
            <person name="Kuo A."/>
            <person name="Liang C."/>
            <person name="Lipzen A."/>
            <person name="Lutzoni F."/>
            <person name="Magnuson J."/>
            <person name="Mondo S."/>
            <person name="Nolan M."/>
            <person name="Ohm R."/>
            <person name="Pangilinan J."/>
            <person name="Park H.-J."/>
            <person name="Ramirez L."/>
            <person name="Alfaro M."/>
            <person name="Sun H."/>
            <person name="Tritt A."/>
            <person name="Yoshinaga Y."/>
            <person name="Zwiers L.-H."/>
            <person name="Turgeon B."/>
            <person name="Goodwin S."/>
            <person name="Spatafora J."/>
            <person name="Crous P."/>
            <person name="Grigoriev I."/>
        </authorList>
    </citation>
    <scope>NUCLEOTIDE SEQUENCE</scope>
    <source>
        <strain evidence="2">CBS 122368</strain>
    </source>
</reference>
<accession>A0A6A6I078</accession>
<dbReference type="GeneID" id="54580528"/>
<dbReference type="OrthoDB" id="3799331at2759"/>
<dbReference type="RefSeq" id="XP_033678563.1">
    <property type="nucleotide sequence ID" value="XM_033827198.1"/>
</dbReference>
<evidence type="ECO:0000256" key="1">
    <source>
        <dbReference type="SAM" id="Coils"/>
    </source>
</evidence>
<name>A0A6A6I078_9PLEO</name>
<keyword evidence="1" id="KW-0175">Coiled coil</keyword>
<keyword evidence="3" id="KW-1185">Reference proteome</keyword>
<gene>
    <name evidence="2" type="ORF">BU26DRAFT_510057</name>
</gene>
<evidence type="ECO:0000313" key="3">
    <source>
        <dbReference type="Proteomes" id="UP000800094"/>
    </source>
</evidence>
<sequence length="589" mass="65745">MSTAEIPESHIAMELDNRYRPARVGWPRLRSEPLRTHVESDQEYLSSPSETFEELERLFAAYGLPLHRRFIGRRYYDGDRAADAPLALIMVTDLREAPEEDISEILHRVSRTLGQISPTAELELIDAKSCFEMKTIAVHPSEKAAIDVWDSVSNDIVQYLCRLQQEEGCRWATVDLLHRGSGSTREDCPLTVVIGSPDANQDLWYDRATSEIRQLTDDQFEVEVLYTKGFEARNTDGDVIDISAYADPIQMGASIGERDTEGSGTLGGLVKLRSPNGLEKSYALTNHHVAVGQPLDHRLGRGEALYPDHPILQASRPTMVTPADHDHTTHFSQRIEDLYFWLDRMHKTGGLRERSEQAPTNQKLKSYLRTAEDKAEELSAELNHIETHNRNVGSLWAASGRRVRESLVHGESKAYNWLCDWALIEINPNKSMSNAVVDPSPPLEQRRKGVKSILQSGMLADEYGTLNPATENNVAFKGRTSGWSFGTVNTVHSRLNRFDTCHIAQTYGLSKKKPGYGWAIVPRIGLYTSEVSLGGDSGSVVLMDEKDNVARWVGLLFGSNAAGLAYMAPIDVVMEDIEAVTGWTVVEPT</sequence>
<organism evidence="2 3">
    <name type="scientific">Trematosphaeria pertusa</name>
    <dbReference type="NCBI Taxonomy" id="390896"/>
    <lineage>
        <taxon>Eukaryota</taxon>
        <taxon>Fungi</taxon>
        <taxon>Dikarya</taxon>
        <taxon>Ascomycota</taxon>
        <taxon>Pezizomycotina</taxon>
        <taxon>Dothideomycetes</taxon>
        <taxon>Pleosporomycetidae</taxon>
        <taxon>Pleosporales</taxon>
        <taxon>Massarineae</taxon>
        <taxon>Trematosphaeriaceae</taxon>
        <taxon>Trematosphaeria</taxon>
    </lineage>
</organism>
<evidence type="ECO:0000313" key="2">
    <source>
        <dbReference type="EMBL" id="KAF2243559.1"/>
    </source>
</evidence>